<comment type="cofactor">
    <cofactor evidence="2">
        <name>Mg(2+)</name>
        <dbReference type="ChEBI" id="CHEBI:18420"/>
    </cofactor>
</comment>
<dbReference type="InterPro" id="IPR013049">
    <property type="entry name" value="Spo11/TopoVI_A_N"/>
</dbReference>
<dbReference type="PRINTS" id="PR01550">
    <property type="entry name" value="TOP6AFAMILY"/>
</dbReference>
<evidence type="ECO:0000256" key="6">
    <source>
        <dbReference type="ARBA" id="ARBA00022842"/>
    </source>
</evidence>
<keyword evidence="8 10" id="KW-0238">DNA-binding</keyword>
<dbReference type="GeneID" id="39733850"/>
<keyword evidence="9 10" id="KW-0413">Isomerase</keyword>
<dbReference type="RefSeq" id="XP_028530540.1">
    <property type="nucleotide sequence ID" value="XM_028674159.1"/>
</dbReference>
<dbReference type="GO" id="GO:0005524">
    <property type="term" value="F:ATP binding"/>
    <property type="evidence" value="ECO:0007669"/>
    <property type="project" value="InterPro"/>
</dbReference>
<dbReference type="SUPFAM" id="SSF56726">
    <property type="entry name" value="DNA topoisomerase IV, alpha subunit"/>
    <property type="match status" value="1"/>
</dbReference>
<keyword evidence="6" id="KW-0460">Magnesium</keyword>
<evidence type="ECO:0000256" key="2">
    <source>
        <dbReference type="ARBA" id="ARBA00001946"/>
    </source>
</evidence>
<dbReference type="Proteomes" id="UP000220797">
    <property type="component" value="Unassembled WGS sequence"/>
</dbReference>
<dbReference type="Gene3D" id="3.40.1360.10">
    <property type="match status" value="1"/>
</dbReference>
<keyword evidence="14" id="KW-1185">Reference proteome</keyword>
<evidence type="ECO:0000313" key="13">
    <source>
        <dbReference type="EMBL" id="CRG97739.1"/>
    </source>
</evidence>
<dbReference type="GO" id="GO:0003677">
    <property type="term" value="F:DNA binding"/>
    <property type="evidence" value="ECO:0007669"/>
    <property type="project" value="UniProtKB-UniRule"/>
</dbReference>
<evidence type="ECO:0000256" key="1">
    <source>
        <dbReference type="ARBA" id="ARBA00000185"/>
    </source>
</evidence>
<dbReference type="GO" id="GO:0042138">
    <property type="term" value="P:meiotic DNA double-strand break formation"/>
    <property type="evidence" value="ECO:0007669"/>
    <property type="project" value="TreeGrafter"/>
</dbReference>
<keyword evidence="7 10" id="KW-0799">Topoisomerase</keyword>
<dbReference type="OMA" id="CMNIFEI"/>
<dbReference type="InterPro" id="IPR002815">
    <property type="entry name" value="Spo11/TopoVI_A"/>
</dbReference>
<feature type="domain" description="Spo11/DNA topoisomerase VI subunit A N-terminal" evidence="11">
    <location>
        <begin position="38"/>
        <end position="97"/>
    </location>
</feature>
<keyword evidence="5" id="KW-0479">Metal-binding</keyword>
<dbReference type="GO" id="GO:0007131">
    <property type="term" value="P:reciprocal meiotic recombination"/>
    <property type="evidence" value="ECO:0007669"/>
    <property type="project" value="TreeGrafter"/>
</dbReference>
<feature type="domain" description="Topoisomerase 6 subunit A/Spo11 TOPRIM" evidence="12">
    <location>
        <begin position="149"/>
        <end position="318"/>
    </location>
</feature>
<dbReference type="Pfam" id="PF21180">
    <property type="entry name" value="TOP6A-Spo11_Toprim"/>
    <property type="match status" value="1"/>
</dbReference>
<evidence type="ECO:0000259" key="12">
    <source>
        <dbReference type="Pfam" id="PF21180"/>
    </source>
</evidence>
<protein>
    <recommendedName>
        <fullName evidence="4">DNA topoisomerase (ATP-hydrolyzing)</fullName>
        <ecNumber evidence="4">5.6.2.2</ecNumber>
    </recommendedName>
</protein>
<dbReference type="PROSITE" id="PS52041">
    <property type="entry name" value="TOPO_IIB"/>
    <property type="match status" value="1"/>
</dbReference>
<evidence type="ECO:0000256" key="4">
    <source>
        <dbReference type="ARBA" id="ARBA00012895"/>
    </source>
</evidence>
<reference evidence="13" key="1">
    <citation type="submission" date="2015-04" db="EMBL/GenBank/DDBJ databases">
        <authorList>
            <consortium name="Pathogen Informatics"/>
        </authorList>
    </citation>
    <scope>NUCLEOTIDE SEQUENCE [LARGE SCALE GENOMIC DNA]</scope>
    <source>
        <strain evidence="13">8A</strain>
    </source>
</reference>
<dbReference type="PANTHER" id="PTHR10848">
    <property type="entry name" value="MEIOTIC RECOMBINATION PROTEIN SPO11"/>
    <property type="match status" value="1"/>
</dbReference>
<name>A0A1J1H2M7_PLAGA</name>
<dbReference type="InterPro" id="IPR036388">
    <property type="entry name" value="WH-like_DNA-bd_sf"/>
</dbReference>
<dbReference type="InterPro" id="IPR034136">
    <property type="entry name" value="TOPRIM_Topo6A/Spo11"/>
</dbReference>
<dbReference type="AlphaFoldDB" id="A0A1J1H2M7"/>
<dbReference type="InterPro" id="IPR036078">
    <property type="entry name" value="Spo11/TopoVI_A_sf"/>
</dbReference>
<comment type="similarity">
    <text evidence="3 10">Belongs to the TOP6A family.</text>
</comment>
<evidence type="ECO:0000256" key="10">
    <source>
        <dbReference type="PROSITE-ProRule" id="PRU01385"/>
    </source>
</evidence>
<gene>
    <name evidence="13" type="primary">SPO11</name>
    <name evidence="13" type="ORF">PGAL8A_00531700</name>
</gene>
<evidence type="ECO:0000256" key="5">
    <source>
        <dbReference type="ARBA" id="ARBA00022723"/>
    </source>
</evidence>
<dbReference type="VEuPathDB" id="PlasmoDB:PGAL8A_00531700"/>
<evidence type="ECO:0000259" key="11">
    <source>
        <dbReference type="Pfam" id="PF04406"/>
    </source>
</evidence>
<proteinExistence type="inferred from homology"/>
<evidence type="ECO:0000256" key="7">
    <source>
        <dbReference type="ARBA" id="ARBA00023029"/>
    </source>
</evidence>
<dbReference type="OrthoDB" id="5377392at2759"/>
<evidence type="ECO:0000313" key="14">
    <source>
        <dbReference type="Proteomes" id="UP000220797"/>
    </source>
</evidence>
<dbReference type="Gene3D" id="1.10.10.10">
    <property type="entry name" value="Winged helix-like DNA-binding domain superfamily/Winged helix DNA-binding domain"/>
    <property type="match status" value="1"/>
</dbReference>
<dbReference type="GO" id="GO:0000706">
    <property type="term" value="P:meiotic DNA double-strand break processing"/>
    <property type="evidence" value="ECO:0007669"/>
    <property type="project" value="TreeGrafter"/>
</dbReference>
<dbReference type="EC" id="5.6.2.2" evidence="4"/>
<evidence type="ECO:0000256" key="8">
    <source>
        <dbReference type="ARBA" id="ARBA00023125"/>
    </source>
</evidence>
<dbReference type="EMBL" id="CVMV01000110">
    <property type="protein sequence ID" value="CRG97739.1"/>
    <property type="molecule type" value="Genomic_DNA"/>
</dbReference>
<dbReference type="CDD" id="cd00223">
    <property type="entry name" value="TOPRIM_TopoIIB_SPO"/>
    <property type="match status" value="1"/>
</dbReference>
<dbReference type="GO" id="GO:0000228">
    <property type="term" value="C:nuclear chromosome"/>
    <property type="evidence" value="ECO:0007669"/>
    <property type="project" value="TreeGrafter"/>
</dbReference>
<feature type="active site" description="O-(5'-phospho-DNA)-tyrosine intermediate" evidence="10">
    <location>
        <position position="65"/>
    </location>
</feature>
<dbReference type="PANTHER" id="PTHR10848:SF0">
    <property type="entry name" value="MEIOTIC RECOMBINATION PROTEIN SPO11"/>
    <property type="match status" value="1"/>
</dbReference>
<comment type="catalytic activity">
    <reaction evidence="1 10">
        <text>ATP-dependent breakage, passage and rejoining of double-stranded DNA.</text>
        <dbReference type="EC" id="5.6.2.2"/>
    </reaction>
</comment>
<dbReference type="GO" id="GO:0003918">
    <property type="term" value="F:DNA topoisomerase type II (double strand cut, ATP-hydrolyzing) activity"/>
    <property type="evidence" value="ECO:0007669"/>
    <property type="project" value="UniProtKB-UniRule"/>
</dbReference>
<sequence length="330" mass="39058">MHNLDSINLLENYVFDFIFKLLDEKKKKFLSKSRIIEITRLIYTIEIILRNLNENTYTTLRQIFYTNSQLFISQNVSNRIIGKITKIIKKPRELLNIYNSPKGIIRGNILLKEKNLNHWVDCMNIFEIRGHLICPFGVSDIIINQNVKYVLLIEKETIFFKLLQSDFINKYGPSILITAKGFPDINTRQLIFEIHRRNKNLKFFCLTDYDAYGLNIAFTYSSKYESKVYYVDDISNDNLYWLILFTPDEAIKKNVLKKIDLNNLSLKDIRILDNICNNLKKKTNKCHAAEINRWIEYATNMKKDGVKYEIDSVINIEKHINMKIKEFLLT</sequence>
<dbReference type="Pfam" id="PF04406">
    <property type="entry name" value="TP6A_N"/>
    <property type="match status" value="1"/>
</dbReference>
<evidence type="ECO:0000256" key="3">
    <source>
        <dbReference type="ARBA" id="ARBA00006559"/>
    </source>
</evidence>
<comment type="caution">
    <text evidence="13">The sequence shown here is derived from an EMBL/GenBank/DDBJ whole genome shotgun (WGS) entry which is preliminary data.</text>
</comment>
<organism evidence="13 14">
    <name type="scientific">Plasmodium gallinaceum</name>
    <dbReference type="NCBI Taxonomy" id="5849"/>
    <lineage>
        <taxon>Eukaryota</taxon>
        <taxon>Sar</taxon>
        <taxon>Alveolata</taxon>
        <taxon>Apicomplexa</taxon>
        <taxon>Aconoidasida</taxon>
        <taxon>Haemosporida</taxon>
        <taxon>Plasmodiidae</taxon>
        <taxon>Plasmodium</taxon>
        <taxon>Plasmodium (Haemamoeba)</taxon>
    </lineage>
</organism>
<evidence type="ECO:0000256" key="9">
    <source>
        <dbReference type="ARBA" id="ARBA00023235"/>
    </source>
</evidence>
<dbReference type="GO" id="GO:0046872">
    <property type="term" value="F:metal ion binding"/>
    <property type="evidence" value="ECO:0007669"/>
    <property type="project" value="UniProtKB-KW"/>
</dbReference>
<accession>A0A1J1H2M7</accession>